<gene>
    <name evidence="2" type="ORF">MERR_LOCUS7767</name>
</gene>
<dbReference type="EMBL" id="CACVBM020000555">
    <property type="protein sequence ID" value="CAA7020532.1"/>
    <property type="molecule type" value="Genomic_DNA"/>
</dbReference>
<comment type="caution">
    <text evidence="2">The sequence shown here is derived from an EMBL/GenBank/DDBJ whole genome shotgun (WGS) entry which is preliminary data.</text>
</comment>
<proteinExistence type="predicted"/>
<name>A0A6D2I5P3_9BRAS</name>
<dbReference type="AlphaFoldDB" id="A0A6D2I5P3"/>
<sequence>MAKISSSVVASTIAIILLLVITGQASLIGQDVFCVGPCTDNCEQQCASQGYTNGFCETFRGNRICCCAPPKKQIFEQPAQLLN</sequence>
<dbReference type="Proteomes" id="UP000467841">
    <property type="component" value="Unassembled WGS sequence"/>
</dbReference>
<evidence type="ECO:0000313" key="2">
    <source>
        <dbReference type="EMBL" id="CAA7020532.1"/>
    </source>
</evidence>
<evidence type="ECO:0000313" key="3">
    <source>
        <dbReference type="Proteomes" id="UP000467841"/>
    </source>
</evidence>
<keyword evidence="3" id="KW-1185">Reference proteome</keyword>
<protein>
    <recommendedName>
        <fullName evidence="4">Knottin scorpion toxin-like domain-containing protein</fullName>
    </recommendedName>
</protein>
<dbReference type="OrthoDB" id="1045811at2759"/>
<evidence type="ECO:0008006" key="4">
    <source>
        <dbReference type="Google" id="ProtNLM"/>
    </source>
</evidence>
<keyword evidence="1" id="KW-0732">Signal</keyword>
<feature type="chain" id="PRO_5025471562" description="Knottin scorpion toxin-like domain-containing protein" evidence="1">
    <location>
        <begin position="26"/>
        <end position="83"/>
    </location>
</feature>
<organism evidence="2 3">
    <name type="scientific">Microthlaspi erraticum</name>
    <dbReference type="NCBI Taxonomy" id="1685480"/>
    <lineage>
        <taxon>Eukaryota</taxon>
        <taxon>Viridiplantae</taxon>
        <taxon>Streptophyta</taxon>
        <taxon>Embryophyta</taxon>
        <taxon>Tracheophyta</taxon>
        <taxon>Spermatophyta</taxon>
        <taxon>Magnoliopsida</taxon>
        <taxon>eudicotyledons</taxon>
        <taxon>Gunneridae</taxon>
        <taxon>Pentapetalae</taxon>
        <taxon>rosids</taxon>
        <taxon>malvids</taxon>
        <taxon>Brassicales</taxon>
        <taxon>Brassicaceae</taxon>
        <taxon>Coluteocarpeae</taxon>
        <taxon>Microthlaspi</taxon>
    </lineage>
</organism>
<evidence type="ECO:0000256" key="1">
    <source>
        <dbReference type="SAM" id="SignalP"/>
    </source>
</evidence>
<reference evidence="2" key="1">
    <citation type="submission" date="2020-01" db="EMBL/GenBank/DDBJ databases">
        <authorList>
            <person name="Mishra B."/>
        </authorList>
    </citation>
    <scope>NUCLEOTIDE SEQUENCE [LARGE SCALE GENOMIC DNA]</scope>
</reference>
<feature type="signal peptide" evidence="1">
    <location>
        <begin position="1"/>
        <end position="25"/>
    </location>
</feature>
<accession>A0A6D2I5P3</accession>